<dbReference type="Gene3D" id="3.40.50.300">
    <property type="entry name" value="P-loop containing nucleotide triphosphate hydrolases"/>
    <property type="match status" value="1"/>
</dbReference>
<dbReference type="PANTHER" id="PTHR19229">
    <property type="entry name" value="ATP-BINDING CASSETTE TRANSPORTER SUBFAMILY A ABCA"/>
    <property type="match status" value="1"/>
</dbReference>
<evidence type="ECO:0000256" key="2">
    <source>
        <dbReference type="ARBA" id="ARBA00008869"/>
    </source>
</evidence>
<dbReference type="Pfam" id="PF12698">
    <property type="entry name" value="ABC2_membrane_3"/>
    <property type="match status" value="1"/>
</dbReference>
<keyword evidence="12" id="KW-1185">Reference proteome</keyword>
<protein>
    <recommendedName>
        <fullName evidence="10">ABC transporter domain-containing protein</fullName>
    </recommendedName>
</protein>
<evidence type="ECO:0000256" key="5">
    <source>
        <dbReference type="ARBA" id="ARBA00022741"/>
    </source>
</evidence>
<keyword evidence="3" id="KW-0813">Transport</keyword>
<evidence type="ECO:0000256" key="3">
    <source>
        <dbReference type="ARBA" id="ARBA00022448"/>
    </source>
</evidence>
<dbReference type="GO" id="GO:0016887">
    <property type="term" value="F:ATP hydrolysis activity"/>
    <property type="evidence" value="ECO:0007669"/>
    <property type="project" value="InterPro"/>
</dbReference>
<dbReference type="InterPro" id="IPR003593">
    <property type="entry name" value="AAA+_ATPase"/>
</dbReference>
<feature type="transmembrane region" description="Helical" evidence="9">
    <location>
        <begin position="238"/>
        <end position="256"/>
    </location>
</feature>
<keyword evidence="6" id="KW-0067">ATP-binding</keyword>
<dbReference type="Proteomes" id="UP000696485">
    <property type="component" value="Unassembled WGS sequence"/>
</dbReference>
<name>A0A9P5SFK1_9FUNG</name>
<dbReference type="SUPFAM" id="SSF52540">
    <property type="entry name" value="P-loop containing nucleoside triphosphate hydrolases"/>
    <property type="match status" value="1"/>
</dbReference>
<evidence type="ECO:0000256" key="4">
    <source>
        <dbReference type="ARBA" id="ARBA00022692"/>
    </source>
</evidence>
<comment type="caution">
    <text evidence="11">The sequence shown here is derived from an EMBL/GenBank/DDBJ whole genome shotgun (WGS) entry which is preliminary data.</text>
</comment>
<dbReference type="GO" id="GO:0005319">
    <property type="term" value="F:lipid transporter activity"/>
    <property type="evidence" value="ECO:0007669"/>
    <property type="project" value="TreeGrafter"/>
</dbReference>
<keyword evidence="7 9" id="KW-1133">Transmembrane helix</keyword>
<evidence type="ECO:0000256" key="1">
    <source>
        <dbReference type="ARBA" id="ARBA00004141"/>
    </source>
</evidence>
<evidence type="ECO:0000256" key="6">
    <source>
        <dbReference type="ARBA" id="ARBA00022840"/>
    </source>
</evidence>
<comment type="subcellular location">
    <subcellularLocation>
        <location evidence="1">Membrane</location>
        <topology evidence="1">Multi-pass membrane protein</topology>
    </subcellularLocation>
</comment>
<dbReference type="FunFam" id="3.40.50.300:FF:000335">
    <property type="entry name" value="ATP binding cassette subfamily A member 5"/>
    <property type="match status" value="1"/>
</dbReference>
<dbReference type="InterPro" id="IPR026082">
    <property type="entry name" value="ABCA"/>
</dbReference>
<feature type="transmembrane region" description="Helical" evidence="9">
    <location>
        <begin position="136"/>
        <end position="159"/>
    </location>
</feature>
<dbReference type="CDD" id="cd03263">
    <property type="entry name" value="ABC_subfamily_A"/>
    <property type="match status" value="1"/>
</dbReference>
<evidence type="ECO:0000259" key="10">
    <source>
        <dbReference type="PROSITE" id="PS50893"/>
    </source>
</evidence>
<accession>A0A9P5SFK1</accession>
<dbReference type="Pfam" id="PF00005">
    <property type="entry name" value="ABC_tran"/>
    <property type="match status" value="1"/>
</dbReference>
<dbReference type="InterPro" id="IPR013525">
    <property type="entry name" value="ABC2_TM"/>
</dbReference>
<dbReference type="InterPro" id="IPR027417">
    <property type="entry name" value="P-loop_NTPase"/>
</dbReference>
<feature type="transmembrane region" description="Helical" evidence="9">
    <location>
        <begin position="171"/>
        <end position="188"/>
    </location>
</feature>
<evidence type="ECO:0000313" key="12">
    <source>
        <dbReference type="Proteomes" id="UP000696485"/>
    </source>
</evidence>
<feature type="transmembrane region" description="Helical" evidence="9">
    <location>
        <begin position="101"/>
        <end position="130"/>
    </location>
</feature>
<comment type="similarity">
    <text evidence="2">Belongs to the ABC transporter superfamily. ABCA family.</text>
</comment>
<reference evidence="11" key="1">
    <citation type="journal article" date="2020" name="Fungal Divers.">
        <title>Resolving the Mortierellaceae phylogeny through synthesis of multi-gene phylogenetics and phylogenomics.</title>
        <authorList>
            <person name="Vandepol N."/>
            <person name="Liber J."/>
            <person name="Desiro A."/>
            <person name="Na H."/>
            <person name="Kennedy M."/>
            <person name="Barry K."/>
            <person name="Grigoriev I.V."/>
            <person name="Miller A.N."/>
            <person name="O'Donnell K."/>
            <person name="Stajich J.E."/>
            <person name="Bonito G."/>
        </authorList>
    </citation>
    <scope>NUCLEOTIDE SEQUENCE</scope>
    <source>
        <strain evidence="11">NVP1</strain>
    </source>
</reference>
<sequence>MNAVYDQSPRNFVVGVVFFGPTSQLSNPIVSSKQFKYAIKTNHTTYLNNDYFKSRFLTAQAYVERAAINTVWLGVLSILVVEKKKKIRASMAMMGLDSNVYLISIWLMQNVQNVATCALMVAILFVGQIFTISSVLIVYLLLVLFSFNATAFGTMASVLVPDPKKTNQVSLLLLTINVGGYAVSAYVLEGSLDPKAETLFFLLPSVALGRCISYITASEFAPGGNLLTNVGAGPCGRAILMLLVDCIIYYFLAWYLDAVFPGEYGNALPYDFFLRSSYWRIGQYRHNHHTLASAKQMHLYPTSPAIVHSDMFEQPNISHISEKDRGVIKVIGLRKSFKSNIGWAYNIPLLGLFFRTFYPPSTARKTGPFAGREPSEAVAGLDLEVHHNEILGFLGHNGAGKTTALSIIMGMLNPTAGSVVVDGHLLPGSEGVKRRDMDLWALNEVQKTMGTCPQQDVLFESLTAWETVQLYAAIKGVKVLGHKDNGTKSTDPEGSKKLLDEYLEHLLQDVYLHEKRHEQVKTFSGGMKRKLSVALAFLGDPKVVLLDEPTTGMDVFTRKQVWQLMQQSKVGRSILLTTHSMEEADALGDRIAILSRGRLQTLGSSLFLKNKFGLGYRLNLEKRRVMLAEQPCLTDGRASGLLRGDDVLFDVAKATAIVHEHFPDAVVDVDTATEITYVLPTGSKQCGRAAQDYIQDRKAALPGLFEHLDREIASNKLGIKSVGLALTTLEEVFISLQEQEAEGLR</sequence>
<dbReference type="PROSITE" id="PS00211">
    <property type="entry name" value="ABC_TRANSPORTER_1"/>
    <property type="match status" value="1"/>
</dbReference>
<feature type="transmembrane region" description="Helical" evidence="9">
    <location>
        <begin position="200"/>
        <end position="217"/>
    </location>
</feature>
<dbReference type="PROSITE" id="PS50893">
    <property type="entry name" value="ABC_TRANSPORTER_2"/>
    <property type="match status" value="1"/>
</dbReference>
<dbReference type="GO" id="GO:0016020">
    <property type="term" value="C:membrane"/>
    <property type="evidence" value="ECO:0007669"/>
    <property type="project" value="UniProtKB-SubCell"/>
</dbReference>
<evidence type="ECO:0000256" key="8">
    <source>
        <dbReference type="ARBA" id="ARBA00023136"/>
    </source>
</evidence>
<dbReference type="GO" id="GO:0005524">
    <property type="term" value="F:ATP binding"/>
    <property type="evidence" value="ECO:0007669"/>
    <property type="project" value="UniProtKB-KW"/>
</dbReference>
<feature type="transmembrane region" description="Helical" evidence="9">
    <location>
        <begin position="62"/>
        <end position="81"/>
    </location>
</feature>
<gene>
    <name evidence="11" type="ORF">BG006_010618</name>
</gene>
<dbReference type="GO" id="GO:0140359">
    <property type="term" value="F:ABC-type transporter activity"/>
    <property type="evidence" value="ECO:0007669"/>
    <property type="project" value="InterPro"/>
</dbReference>
<dbReference type="SMART" id="SM00382">
    <property type="entry name" value="AAA"/>
    <property type="match status" value="1"/>
</dbReference>
<evidence type="ECO:0000313" key="11">
    <source>
        <dbReference type="EMBL" id="KAF9325922.1"/>
    </source>
</evidence>
<keyword evidence="8 9" id="KW-0472">Membrane</keyword>
<dbReference type="EMBL" id="JAAAUY010000852">
    <property type="protein sequence ID" value="KAF9325922.1"/>
    <property type="molecule type" value="Genomic_DNA"/>
</dbReference>
<organism evidence="11 12">
    <name type="scientific">Podila minutissima</name>
    <dbReference type="NCBI Taxonomy" id="64525"/>
    <lineage>
        <taxon>Eukaryota</taxon>
        <taxon>Fungi</taxon>
        <taxon>Fungi incertae sedis</taxon>
        <taxon>Mucoromycota</taxon>
        <taxon>Mortierellomycotina</taxon>
        <taxon>Mortierellomycetes</taxon>
        <taxon>Mortierellales</taxon>
        <taxon>Mortierellaceae</taxon>
        <taxon>Podila</taxon>
    </lineage>
</organism>
<keyword evidence="4 9" id="KW-0812">Transmembrane</keyword>
<evidence type="ECO:0000256" key="7">
    <source>
        <dbReference type="ARBA" id="ARBA00022989"/>
    </source>
</evidence>
<dbReference type="InterPro" id="IPR017871">
    <property type="entry name" value="ABC_transporter-like_CS"/>
</dbReference>
<feature type="domain" description="ABC transporter" evidence="10">
    <location>
        <begin position="347"/>
        <end position="621"/>
    </location>
</feature>
<keyword evidence="5" id="KW-0547">Nucleotide-binding</keyword>
<proteinExistence type="inferred from homology"/>
<evidence type="ECO:0000256" key="9">
    <source>
        <dbReference type="SAM" id="Phobius"/>
    </source>
</evidence>
<dbReference type="InterPro" id="IPR003439">
    <property type="entry name" value="ABC_transporter-like_ATP-bd"/>
</dbReference>
<dbReference type="AlphaFoldDB" id="A0A9P5SFK1"/>